<dbReference type="Proteomes" id="UP000662200">
    <property type="component" value="Unassembled WGS sequence"/>
</dbReference>
<evidence type="ECO:0000313" key="3">
    <source>
        <dbReference type="EMBL" id="GGK33124.1"/>
    </source>
</evidence>
<accession>A0A8J3BRI9</accession>
<feature type="signal peptide" evidence="2">
    <location>
        <begin position="1"/>
        <end position="43"/>
    </location>
</feature>
<keyword evidence="2" id="KW-0732">Signal</keyword>
<reference evidence="3" key="2">
    <citation type="submission" date="2020-09" db="EMBL/GenBank/DDBJ databases">
        <authorList>
            <person name="Sun Q."/>
            <person name="Ohkuma M."/>
        </authorList>
    </citation>
    <scope>NUCLEOTIDE SEQUENCE</scope>
    <source>
        <strain evidence="3">JCM 3091</strain>
    </source>
</reference>
<protein>
    <recommendedName>
        <fullName evidence="5">Secreted protein</fullName>
    </recommendedName>
</protein>
<keyword evidence="4" id="KW-1185">Reference proteome</keyword>
<sequence>MQMDSHKGHSHPGHRHRGHRLATRLLAALAAGGVVLAAAPAGAAGPPADPVAGRCVRGEGNSGRITGMTAVEDGLLVSGWVRYCRPYRLPDAHTLTAVLATVGAHVDSREPTSWGSQYSYPAHRVRRHFRDLHVVAAPGVHHTCLYAATSPLDCWSTPAADPDDLSPTPTPRVEGPSPARLPLARDHGNERPNCGTCW</sequence>
<evidence type="ECO:0008006" key="5">
    <source>
        <dbReference type="Google" id="ProtNLM"/>
    </source>
</evidence>
<evidence type="ECO:0000256" key="1">
    <source>
        <dbReference type="SAM" id="MobiDB-lite"/>
    </source>
</evidence>
<reference evidence="3" key="1">
    <citation type="journal article" date="2014" name="Int. J. Syst. Evol. Microbiol.">
        <title>Complete genome sequence of Corynebacterium casei LMG S-19264T (=DSM 44701T), isolated from a smear-ripened cheese.</title>
        <authorList>
            <consortium name="US DOE Joint Genome Institute (JGI-PGF)"/>
            <person name="Walter F."/>
            <person name="Albersmeier A."/>
            <person name="Kalinowski J."/>
            <person name="Ruckert C."/>
        </authorList>
    </citation>
    <scope>NUCLEOTIDE SEQUENCE</scope>
    <source>
        <strain evidence="3">JCM 3091</strain>
    </source>
</reference>
<feature type="chain" id="PRO_5035275382" description="Secreted protein" evidence="2">
    <location>
        <begin position="44"/>
        <end position="198"/>
    </location>
</feature>
<evidence type="ECO:0000256" key="2">
    <source>
        <dbReference type="SAM" id="SignalP"/>
    </source>
</evidence>
<organism evidence="3 4">
    <name type="scientific">Pilimelia terevasa</name>
    <dbReference type="NCBI Taxonomy" id="53372"/>
    <lineage>
        <taxon>Bacteria</taxon>
        <taxon>Bacillati</taxon>
        <taxon>Actinomycetota</taxon>
        <taxon>Actinomycetes</taxon>
        <taxon>Micromonosporales</taxon>
        <taxon>Micromonosporaceae</taxon>
        <taxon>Pilimelia</taxon>
    </lineage>
</organism>
<comment type="caution">
    <text evidence="3">The sequence shown here is derived from an EMBL/GenBank/DDBJ whole genome shotgun (WGS) entry which is preliminary data.</text>
</comment>
<dbReference type="EMBL" id="BMQC01000008">
    <property type="protein sequence ID" value="GGK33124.1"/>
    <property type="molecule type" value="Genomic_DNA"/>
</dbReference>
<evidence type="ECO:0000313" key="4">
    <source>
        <dbReference type="Proteomes" id="UP000662200"/>
    </source>
</evidence>
<feature type="region of interest" description="Disordered" evidence="1">
    <location>
        <begin position="159"/>
        <end position="198"/>
    </location>
</feature>
<dbReference type="AlphaFoldDB" id="A0A8J3BRI9"/>
<proteinExistence type="predicted"/>
<name>A0A8J3BRI9_9ACTN</name>
<gene>
    <name evidence="3" type="ORF">GCM10010124_27320</name>
</gene>